<feature type="chain" id="PRO_5044238109" description="PDZ domain-containing protein" evidence="4">
    <location>
        <begin position="25"/>
        <end position="477"/>
    </location>
</feature>
<dbReference type="InterPro" id="IPR041489">
    <property type="entry name" value="PDZ_6"/>
</dbReference>
<dbReference type="Gene3D" id="2.30.42.10">
    <property type="match status" value="2"/>
</dbReference>
<dbReference type="InterPro" id="IPR001478">
    <property type="entry name" value="PDZ"/>
</dbReference>
<evidence type="ECO:0000256" key="3">
    <source>
        <dbReference type="ARBA" id="ARBA00022737"/>
    </source>
</evidence>
<sequence length="477" mass="54495">MKRNSLYFSLALLLFIAGQFPSQAQKNADRYCRVGMSYEISSSNNWGKGKPVLIGVQPGTPAAEAGLRAGDIIEKINGIPSSQMNAEQIDAVLRKSADNILLEVSNYKYRGRQMPMGRDCYSRNEFSEADMAQAFAHYSLEDESERRLVYPFAYTVDSLFSFEHFKTFAFAVSQNKATAEVDKAIYELVAQSLYAKGLREDSSQPDIVVDCFYALAANRSYDANYAKEIPQRTWRYEPALKDMVQKPFLPVGAPREAAEHTLSFGLRLLDGKNTNHLLWQCRAEEYLSDPMSIFDYAQLSIPMMLMQFPFVRYYKKPIYTIARHRFLYTGVRYRADMPSEVFSVDFNSPAAKAGILAHDRIIAINGQELGAKSATQHSSEYKDFLSHTLHYRDVATSFTDSRGIEHCRYWHKEHYDKLAKIFSGKKFNTPFAYLFFFRPYINSEQMSSIVFEVANEFGRRAVIVSPSPIDNSYVSLY</sequence>
<dbReference type="SMART" id="SM00228">
    <property type="entry name" value="PDZ"/>
    <property type="match status" value="2"/>
</dbReference>
<evidence type="ECO:0000259" key="5">
    <source>
        <dbReference type="PROSITE" id="PS50106"/>
    </source>
</evidence>
<protein>
    <recommendedName>
        <fullName evidence="5">PDZ domain-containing protein</fullName>
    </recommendedName>
</protein>
<organism evidence="6 7">
    <name type="scientific">Porphyromonas crevioricanis</name>
    <dbReference type="NCBI Taxonomy" id="393921"/>
    <lineage>
        <taxon>Bacteria</taxon>
        <taxon>Pseudomonadati</taxon>
        <taxon>Bacteroidota</taxon>
        <taxon>Bacteroidia</taxon>
        <taxon>Bacteroidales</taxon>
        <taxon>Porphyromonadaceae</taxon>
        <taxon>Porphyromonas</taxon>
    </lineage>
</organism>
<dbReference type="AlphaFoldDB" id="A0AB34PG98"/>
<evidence type="ECO:0000256" key="1">
    <source>
        <dbReference type="ARBA" id="ARBA00004236"/>
    </source>
</evidence>
<reference evidence="6 7" key="1">
    <citation type="submission" date="2014-08" db="EMBL/GenBank/DDBJ databases">
        <title>Porphyromonas crevioricanis strain:COT-253_OH1447 Genome sequencing.</title>
        <authorList>
            <person name="Wallis C."/>
            <person name="Deusch O."/>
            <person name="O'Flynn C."/>
            <person name="Davis I."/>
            <person name="Jospin G."/>
            <person name="Darling A.E."/>
            <person name="Coil D.A."/>
            <person name="Alexiev A."/>
            <person name="Horsfall A."/>
            <person name="Kirkwood N."/>
            <person name="Harris S."/>
            <person name="Eisen J.A."/>
        </authorList>
    </citation>
    <scope>NUCLEOTIDE SEQUENCE [LARGE SCALE GENOMIC DNA]</scope>
    <source>
        <strain evidence="7">COT-253 OH1447</strain>
    </source>
</reference>
<comment type="subcellular location">
    <subcellularLocation>
        <location evidence="1">Cell membrane</location>
    </subcellularLocation>
</comment>
<keyword evidence="3" id="KW-0677">Repeat</keyword>
<dbReference type="InterPro" id="IPR036034">
    <property type="entry name" value="PDZ_sf"/>
</dbReference>
<dbReference type="GO" id="GO:0072659">
    <property type="term" value="P:protein localization to plasma membrane"/>
    <property type="evidence" value="ECO:0007669"/>
    <property type="project" value="TreeGrafter"/>
</dbReference>
<keyword evidence="2" id="KW-1003">Cell membrane</keyword>
<feature type="signal peptide" evidence="4">
    <location>
        <begin position="1"/>
        <end position="24"/>
    </location>
</feature>
<keyword evidence="2" id="KW-0472">Membrane</keyword>
<dbReference type="GO" id="GO:0043495">
    <property type="term" value="F:protein-membrane adaptor activity"/>
    <property type="evidence" value="ECO:0007669"/>
    <property type="project" value="TreeGrafter"/>
</dbReference>
<keyword evidence="4" id="KW-0732">Signal</keyword>
<dbReference type="PANTHER" id="PTHR14191">
    <property type="entry name" value="PDZ DOMAIN CONTAINING PROTEIN"/>
    <property type="match status" value="1"/>
</dbReference>
<dbReference type="Pfam" id="PF13590">
    <property type="entry name" value="DUF4136"/>
    <property type="match status" value="1"/>
</dbReference>
<evidence type="ECO:0000313" key="7">
    <source>
        <dbReference type="Proteomes" id="UP000030136"/>
    </source>
</evidence>
<dbReference type="Gene3D" id="3.30.160.670">
    <property type="match status" value="1"/>
</dbReference>
<dbReference type="GO" id="GO:0016324">
    <property type="term" value="C:apical plasma membrane"/>
    <property type="evidence" value="ECO:0007669"/>
    <property type="project" value="TreeGrafter"/>
</dbReference>
<dbReference type="PANTHER" id="PTHR14191:SF3">
    <property type="entry name" value="NA(+)_H(+) EXCHANGE REGULATORY COFACTOR-LIKE PROTEIN NRFL-1"/>
    <property type="match status" value="1"/>
</dbReference>
<evidence type="ECO:0000313" key="6">
    <source>
        <dbReference type="EMBL" id="KGN94652.1"/>
    </source>
</evidence>
<feature type="domain" description="PDZ" evidence="5">
    <location>
        <begin position="21"/>
        <end position="108"/>
    </location>
</feature>
<gene>
    <name evidence="6" type="ORF">HQ38_05580</name>
</gene>
<dbReference type="Proteomes" id="UP000030136">
    <property type="component" value="Unassembled WGS sequence"/>
</dbReference>
<comment type="caution">
    <text evidence="6">The sequence shown here is derived from an EMBL/GenBank/DDBJ whole genome shotgun (WGS) entry which is preliminary data.</text>
</comment>
<evidence type="ECO:0000256" key="2">
    <source>
        <dbReference type="ARBA" id="ARBA00022475"/>
    </source>
</evidence>
<accession>A0AB34PG98</accession>
<dbReference type="InterPro" id="IPR051067">
    <property type="entry name" value="NHER"/>
</dbReference>
<name>A0AB34PG98_9PORP</name>
<dbReference type="PROSITE" id="PS50106">
    <property type="entry name" value="PDZ"/>
    <property type="match status" value="1"/>
</dbReference>
<dbReference type="SUPFAM" id="SSF50156">
    <property type="entry name" value="PDZ domain-like"/>
    <property type="match status" value="2"/>
</dbReference>
<dbReference type="RefSeq" id="WP_023938387.1">
    <property type="nucleotide sequence ID" value="NZ_FUXH01000001.1"/>
</dbReference>
<dbReference type="Pfam" id="PF17820">
    <property type="entry name" value="PDZ_6"/>
    <property type="match status" value="1"/>
</dbReference>
<proteinExistence type="predicted"/>
<dbReference type="EMBL" id="JQJC01000015">
    <property type="protein sequence ID" value="KGN94652.1"/>
    <property type="molecule type" value="Genomic_DNA"/>
</dbReference>
<evidence type="ECO:0000256" key="4">
    <source>
        <dbReference type="SAM" id="SignalP"/>
    </source>
</evidence>
<dbReference type="InterPro" id="IPR025411">
    <property type="entry name" value="DUF4136"/>
</dbReference>